<dbReference type="AlphaFoldDB" id="A0A5C6D5C8"/>
<dbReference type="Proteomes" id="UP000315471">
    <property type="component" value="Unassembled WGS sequence"/>
</dbReference>
<gene>
    <name evidence="2" type="ORF">Q31b_58550</name>
</gene>
<accession>A0A5C6D5C8</accession>
<name>A0A5C6D5C8_9BACT</name>
<feature type="signal peptide" evidence="1">
    <location>
        <begin position="1"/>
        <end position="26"/>
    </location>
</feature>
<reference evidence="2 3" key="1">
    <citation type="submission" date="2019-02" db="EMBL/GenBank/DDBJ databases">
        <title>Deep-cultivation of Planctomycetes and their phenomic and genomic characterization uncovers novel biology.</title>
        <authorList>
            <person name="Wiegand S."/>
            <person name="Jogler M."/>
            <person name="Boedeker C."/>
            <person name="Pinto D."/>
            <person name="Vollmers J."/>
            <person name="Rivas-Marin E."/>
            <person name="Kohn T."/>
            <person name="Peeters S.H."/>
            <person name="Heuer A."/>
            <person name="Rast P."/>
            <person name="Oberbeckmann S."/>
            <person name="Bunk B."/>
            <person name="Jeske O."/>
            <person name="Meyerdierks A."/>
            <person name="Storesund J.E."/>
            <person name="Kallscheuer N."/>
            <person name="Luecker S."/>
            <person name="Lage O.M."/>
            <person name="Pohl T."/>
            <person name="Merkel B.J."/>
            <person name="Hornburger P."/>
            <person name="Mueller R.-W."/>
            <person name="Bruemmer F."/>
            <person name="Labrenz M."/>
            <person name="Spormann A.M."/>
            <person name="Op Den Camp H."/>
            <person name="Overmann J."/>
            <person name="Amann R."/>
            <person name="Jetten M.S.M."/>
            <person name="Mascher T."/>
            <person name="Medema M.H."/>
            <person name="Devos D.P."/>
            <person name="Kaster A.-K."/>
            <person name="Ovreas L."/>
            <person name="Rohde M."/>
            <person name="Galperin M.Y."/>
            <person name="Jogler C."/>
        </authorList>
    </citation>
    <scope>NUCLEOTIDE SEQUENCE [LARGE SCALE GENOMIC DNA]</scope>
    <source>
        <strain evidence="2 3">Q31b</strain>
    </source>
</reference>
<keyword evidence="3" id="KW-1185">Reference proteome</keyword>
<evidence type="ECO:0000313" key="3">
    <source>
        <dbReference type="Proteomes" id="UP000315471"/>
    </source>
</evidence>
<organism evidence="2 3">
    <name type="scientific">Novipirellula aureliae</name>
    <dbReference type="NCBI Taxonomy" id="2527966"/>
    <lineage>
        <taxon>Bacteria</taxon>
        <taxon>Pseudomonadati</taxon>
        <taxon>Planctomycetota</taxon>
        <taxon>Planctomycetia</taxon>
        <taxon>Pirellulales</taxon>
        <taxon>Pirellulaceae</taxon>
        <taxon>Novipirellula</taxon>
    </lineage>
</organism>
<proteinExistence type="predicted"/>
<protein>
    <submittedName>
        <fullName evidence="2">Uncharacterized protein</fullName>
    </submittedName>
</protein>
<dbReference type="EMBL" id="SJPY01000024">
    <property type="protein sequence ID" value="TWU32060.1"/>
    <property type="molecule type" value="Genomic_DNA"/>
</dbReference>
<keyword evidence="1" id="KW-0732">Signal</keyword>
<evidence type="ECO:0000256" key="1">
    <source>
        <dbReference type="SAM" id="SignalP"/>
    </source>
</evidence>
<evidence type="ECO:0000313" key="2">
    <source>
        <dbReference type="EMBL" id="TWU32060.1"/>
    </source>
</evidence>
<feature type="chain" id="PRO_5022990213" evidence="1">
    <location>
        <begin position="27"/>
        <end position="79"/>
    </location>
</feature>
<comment type="caution">
    <text evidence="2">The sequence shown here is derived from an EMBL/GenBank/DDBJ whole genome shotgun (WGS) entry which is preliminary data.</text>
</comment>
<sequence length="79" mass="8297" precursor="true">MADAVTPRLFVNGIAMSVLASPPAAATTSFVTAGREKLGQTPEVTKDVTVASLLKRYAPQYVKRHAAAAVPQVQSTNEV</sequence>